<dbReference type="InterPro" id="IPR047090">
    <property type="entry name" value="AspRS_core"/>
</dbReference>
<dbReference type="RefSeq" id="WP_130966172.1">
    <property type="nucleotide sequence ID" value="NZ_SIXI01000001.1"/>
</dbReference>
<name>A0A4Q9H2B7_9BURK</name>
<keyword evidence="2 7" id="KW-0436">Ligase</keyword>
<dbReference type="SUPFAM" id="SSF50249">
    <property type="entry name" value="Nucleic acid-binding proteins"/>
    <property type="match status" value="1"/>
</dbReference>
<comment type="subcellular location">
    <subcellularLocation>
        <location evidence="7">Cytoplasm</location>
    </subcellularLocation>
</comment>
<dbReference type="InterPro" id="IPR029351">
    <property type="entry name" value="GAD_dom"/>
</dbReference>
<accession>A0A4Q9H2B7</accession>
<feature type="binding site" evidence="7">
    <location>
        <begin position="540"/>
        <end position="543"/>
    </location>
    <ligand>
        <name>ATP</name>
        <dbReference type="ChEBI" id="CHEBI:30616"/>
    </ligand>
</feature>
<evidence type="ECO:0000313" key="10">
    <source>
        <dbReference type="Proteomes" id="UP000292120"/>
    </source>
</evidence>
<feature type="binding site" evidence="7">
    <location>
        <position position="454"/>
    </location>
    <ligand>
        <name>L-aspartate</name>
        <dbReference type="ChEBI" id="CHEBI:29991"/>
    </ligand>
</feature>
<feature type="binding site" evidence="7">
    <location>
        <position position="172"/>
    </location>
    <ligand>
        <name>L-aspartate</name>
        <dbReference type="ChEBI" id="CHEBI:29991"/>
    </ligand>
</feature>
<dbReference type="EC" id="6.1.1.23" evidence="7"/>
<feature type="site" description="Important for tRNA non-discrimination" evidence="7">
    <location>
        <position position="81"/>
    </location>
</feature>
<dbReference type="PRINTS" id="PR01042">
    <property type="entry name" value="TRNASYNTHASP"/>
</dbReference>
<evidence type="ECO:0000256" key="4">
    <source>
        <dbReference type="ARBA" id="ARBA00022840"/>
    </source>
</evidence>
<reference evidence="9 10" key="1">
    <citation type="submission" date="2019-02" db="EMBL/GenBank/DDBJ databases">
        <title>Aquabacterium sp. strain KMB7.</title>
        <authorList>
            <person name="Chen W.-M."/>
        </authorList>
    </citation>
    <scope>NUCLEOTIDE SEQUENCE [LARGE SCALE GENOMIC DNA]</scope>
    <source>
        <strain evidence="9 10">KMB7</strain>
    </source>
</reference>
<comment type="function">
    <text evidence="7">Aspartyl-tRNA synthetase with relaxed tRNA specificity since it is able to aspartylate not only its cognate tRNA(Asp) but also tRNA(Asn). Reaction proceeds in two steps: L-aspartate is first activated by ATP to form Asp-AMP and then transferred to the acceptor end of tRNA(Asp/Asn).</text>
</comment>
<evidence type="ECO:0000256" key="6">
    <source>
        <dbReference type="ARBA" id="ARBA00023146"/>
    </source>
</evidence>
<dbReference type="CDD" id="cd04317">
    <property type="entry name" value="EcAspRS_like_N"/>
    <property type="match status" value="1"/>
</dbReference>
<organism evidence="9 10">
    <name type="scientific">Aquabacterium lacunae</name>
    <dbReference type="NCBI Taxonomy" id="2528630"/>
    <lineage>
        <taxon>Bacteria</taxon>
        <taxon>Pseudomonadati</taxon>
        <taxon>Pseudomonadota</taxon>
        <taxon>Betaproteobacteria</taxon>
        <taxon>Burkholderiales</taxon>
        <taxon>Aquabacterium</taxon>
    </lineage>
</organism>
<evidence type="ECO:0000256" key="2">
    <source>
        <dbReference type="ARBA" id="ARBA00022598"/>
    </source>
</evidence>
<dbReference type="Pfam" id="PF02938">
    <property type="entry name" value="GAD"/>
    <property type="match status" value="1"/>
</dbReference>
<dbReference type="Gene3D" id="2.40.50.140">
    <property type="entry name" value="Nucleic acid-binding proteins"/>
    <property type="match status" value="1"/>
</dbReference>
<feature type="binding site" evidence="7">
    <location>
        <begin position="218"/>
        <end position="220"/>
    </location>
    <ligand>
        <name>ATP</name>
        <dbReference type="ChEBI" id="CHEBI:30616"/>
    </ligand>
</feature>
<feature type="domain" description="Aminoacyl-transfer RNA synthetases class-II family profile" evidence="8">
    <location>
        <begin position="150"/>
        <end position="561"/>
    </location>
</feature>
<dbReference type="NCBIfam" id="TIGR00459">
    <property type="entry name" value="aspS_bact"/>
    <property type="match status" value="1"/>
</dbReference>
<dbReference type="InterPro" id="IPR002312">
    <property type="entry name" value="Asp/Asn-tRNA-synth_IIb"/>
</dbReference>
<dbReference type="GO" id="GO:0003676">
    <property type="term" value="F:nucleic acid binding"/>
    <property type="evidence" value="ECO:0007669"/>
    <property type="project" value="InterPro"/>
</dbReference>
<feature type="binding site" evidence="7">
    <location>
        <position position="218"/>
    </location>
    <ligand>
        <name>L-aspartate</name>
        <dbReference type="ChEBI" id="CHEBI:29991"/>
    </ligand>
</feature>
<evidence type="ECO:0000256" key="5">
    <source>
        <dbReference type="ARBA" id="ARBA00022917"/>
    </source>
</evidence>
<dbReference type="InterPro" id="IPR045864">
    <property type="entry name" value="aa-tRNA-synth_II/BPL/LPL"/>
</dbReference>
<dbReference type="Gene3D" id="3.30.930.10">
    <property type="entry name" value="Bira Bifunctional Protein, Domain 2"/>
    <property type="match status" value="1"/>
</dbReference>
<feature type="binding site" evidence="7">
    <location>
        <position position="488"/>
    </location>
    <ligand>
        <name>ATP</name>
        <dbReference type="ChEBI" id="CHEBI:30616"/>
    </ligand>
</feature>
<evidence type="ECO:0000256" key="3">
    <source>
        <dbReference type="ARBA" id="ARBA00022741"/>
    </source>
</evidence>
<dbReference type="GO" id="GO:0005524">
    <property type="term" value="F:ATP binding"/>
    <property type="evidence" value="ECO:0007669"/>
    <property type="project" value="UniProtKB-UniRule"/>
</dbReference>
<proteinExistence type="inferred from homology"/>
<evidence type="ECO:0000259" key="8">
    <source>
        <dbReference type="PROSITE" id="PS50862"/>
    </source>
</evidence>
<dbReference type="SUPFAM" id="SSF55681">
    <property type="entry name" value="Class II aaRS and biotin synthetases"/>
    <property type="match status" value="1"/>
</dbReference>
<dbReference type="EMBL" id="SIXI01000001">
    <property type="protein sequence ID" value="TBO34222.1"/>
    <property type="molecule type" value="Genomic_DNA"/>
</dbReference>
<dbReference type="NCBIfam" id="NF001750">
    <property type="entry name" value="PRK00476.1"/>
    <property type="match status" value="1"/>
</dbReference>
<dbReference type="GO" id="GO:0005737">
    <property type="term" value="C:cytoplasm"/>
    <property type="evidence" value="ECO:0007669"/>
    <property type="project" value="UniProtKB-SubCell"/>
</dbReference>
<dbReference type="AlphaFoldDB" id="A0A4Q9H2B7"/>
<comment type="caution">
    <text evidence="9">The sequence shown here is derived from an EMBL/GenBank/DDBJ whole genome shotgun (WGS) entry which is preliminary data.</text>
</comment>
<dbReference type="PROSITE" id="PS50862">
    <property type="entry name" value="AA_TRNA_LIGASE_II"/>
    <property type="match status" value="1"/>
</dbReference>
<feature type="region of interest" description="Aspartate" evidence="7">
    <location>
        <begin position="196"/>
        <end position="199"/>
    </location>
</feature>
<feature type="binding site" evidence="7">
    <location>
        <position position="227"/>
    </location>
    <ligand>
        <name>ATP</name>
        <dbReference type="ChEBI" id="CHEBI:30616"/>
    </ligand>
</feature>
<dbReference type="InterPro" id="IPR012340">
    <property type="entry name" value="NA-bd_OB-fold"/>
</dbReference>
<dbReference type="GO" id="GO:0006422">
    <property type="term" value="P:aspartyl-tRNA aminoacylation"/>
    <property type="evidence" value="ECO:0007669"/>
    <property type="project" value="UniProtKB-UniRule"/>
</dbReference>
<comment type="similarity">
    <text evidence="1 7">Belongs to the class-II aminoacyl-tRNA synthetase family. Type 1 subfamily.</text>
</comment>
<dbReference type="Gene3D" id="3.30.1360.30">
    <property type="entry name" value="GAD-like domain"/>
    <property type="match status" value="1"/>
</dbReference>
<dbReference type="CDD" id="cd00777">
    <property type="entry name" value="AspRS_core"/>
    <property type="match status" value="1"/>
</dbReference>
<dbReference type="Proteomes" id="UP000292120">
    <property type="component" value="Unassembled WGS sequence"/>
</dbReference>
<keyword evidence="5 7" id="KW-0648">Protein biosynthesis</keyword>
<dbReference type="OrthoDB" id="9802326at2"/>
<dbReference type="InterPro" id="IPR004364">
    <property type="entry name" value="Aa-tRNA-synt_II"/>
</dbReference>
<dbReference type="GO" id="GO:0050560">
    <property type="term" value="F:aspartate-tRNA(Asn) ligase activity"/>
    <property type="evidence" value="ECO:0007669"/>
    <property type="project" value="UniProtKB-EC"/>
</dbReference>
<dbReference type="InterPro" id="IPR004365">
    <property type="entry name" value="NA-bd_OB_tRNA"/>
</dbReference>
<keyword evidence="4 7" id="KW-0067">ATP-binding</keyword>
<dbReference type="InterPro" id="IPR004524">
    <property type="entry name" value="Asp-tRNA-ligase_1"/>
</dbReference>
<dbReference type="HAMAP" id="MF_00044">
    <property type="entry name" value="Asp_tRNA_synth_type1"/>
    <property type="match status" value="1"/>
</dbReference>
<dbReference type="GO" id="GO:0004815">
    <property type="term" value="F:aspartate-tRNA ligase activity"/>
    <property type="evidence" value="ECO:0007669"/>
    <property type="project" value="UniProtKB-UniRule"/>
</dbReference>
<sequence length="600" mass="67183">MRTTYCGLVSEALMGQTVTLMGWAHRRRDHGGVIFIDLRDREGLVQVVFDPDRAESFATAEGVRNEFCLKVTGVVRARPAGTENAGLTSGKIEVLGHTLEVLNASVTPPFQLDDENLSETTRLTHRVLDLRRPYMQKNLMLRYRVAMECRKYLDENGFVDIETPMLTKSTPEGARDYLVPSRVHDGQFFALPQSPQLFKQLLMVAGFDRYYQITKCFRDEDLRADRQPEFTQIDIETSFLTEQEIRDMFEGMIRHVFMKALNVDLGEYPVMKYADAMFLYGSDKPDLRVKLQFTELTEVMKDVDFKVFSTPATTKGGRVVALNVPGGAAISRGEIDAYTEFVKIYGAKGLAWIKVNDVAAGREGLQSPIVKNLHDAAIAEILKRTGAQNGDLIFFGADKEKVVNDAIGALRLKVGHSEFGKKAGLFEDRWAPLWVVDFPMFEYDDDSERWNAVHHPFTAPKDGHEDYMDTDPGKCIAKAYDMVLNGWELGGGSIRIHRADVQSKVFSALNITEEDAKVKFGFLLDALQYGAPPHGGLAFGLDRLVTLMTKADSIRDVIAFPKTQRAQCLLTGAPSLVDEKQLRELHIRLRNAQAGQAPAA</sequence>
<gene>
    <name evidence="7 9" type="primary">aspS</name>
    <name evidence="9" type="ORF">EYS42_01950</name>
</gene>
<keyword evidence="7" id="KW-0963">Cytoplasm</keyword>
<keyword evidence="6 7" id="KW-0030">Aminoacyl-tRNA synthetase</keyword>
<evidence type="ECO:0000256" key="1">
    <source>
        <dbReference type="ARBA" id="ARBA00006303"/>
    </source>
</evidence>
<dbReference type="InterPro" id="IPR047089">
    <property type="entry name" value="Asp-tRNA-ligase_1_N"/>
</dbReference>
<dbReference type="InterPro" id="IPR006195">
    <property type="entry name" value="aa-tRNA-synth_II"/>
</dbReference>
<feature type="site" description="Important for tRNA non-discrimination" evidence="7">
    <location>
        <position position="30"/>
    </location>
</feature>
<evidence type="ECO:0000256" key="7">
    <source>
        <dbReference type="HAMAP-Rule" id="MF_00044"/>
    </source>
</evidence>
<dbReference type="PANTHER" id="PTHR22594">
    <property type="entry name" value="ASPARTYL/LYSYL-TRNA SYNTHETASE"/>
    <property type="match status" value="1"/>
</dbReference>
<comment type="catalytic activity">
    <reaction evidence="7">
        <text>tRNA(Asx) + L-aspartate + ATP = L-aspartyl-tRNA(Asx) + AMP + diphosphate</text>
        <dbReference type="Rhea" id="RHEA:18349"/>
        <dbReference type="Rhea" id="RHEA-COMP:9710"/>
        <dbReference type="Rhea" id="RHEA-COMP:9711"/>
        <dbReference type="ChEBI" id="CHEBI:29991"/>
        <dbReference type="ChEBI" id="CHEBI:30616"/>
        <dbReference type="ChEBI" id="CHEBI:33019"/>
        <dbReference type="ChEBI" id="CHEBI:78442"/>
        <dbReference type="ChEBI" id="CHEBI:78516"/>
        <dbReference type="ChEBI" id="CHEBI:456215"/>
        <dbReference type="EC" id="6.1.1.23"/>
    </reaction>
</comment>
<protein>
    <recommendedName>
        <fullName evidence="7">Aspartate--tRNA(Asp/Asn) ligase</fullName>
        <ecNumber evidence="7">6.1.1.23</ecNumber>
    </recommendedName>
    <alternativeName>
        <fullName evidence="7">Aspartyl-tRNA synthetase</fullName>
        <shortName evidence="7">AspRS</shortName>
    </alternativeName>
    <alternativeName>
        <fullName evidence="7">Non-discriminating aspartyl-tRNA synthetase</fullName>
        <shortName evidence="7">ND-AspRS</shortName>
    </alternativeName>
</protein>
<dbReference type="Pfam" id="PF01336">
    <property type="entry name" value="tRNA_anti-codon"/>
    <property type="match status" value="1"/>
</dbReference>
<feature type="binding site" evidence="7">
    <location>
        <position position="495"/>
    </location>
    <ligand>
        <name>L-aspartate</name>
        <dbReference type="ChEBI" id="CHEBI:29991"/>
    </ligand>
</feature>
<keyword evidence="10" id="KW-1185">Reference proteome</keyword>
<dbReference type="SUPFAM" id="SSF55261">
    <property type="entry name" value="GAD domain-like"/>
    <property type="match status" value="1"/>
</dbReference>
<dbReference type="Pfam" id="PF00152">
    <property type="entry name" value="tRNA-synt_2"/>
    <property type="match status" value="1"/>
</dbReference>
<dbReference type="PANTHER" id="PTHR22594:SF5">
    <property type="entry name" value="ASPARTATE--TRNA LIGASE, MITOCHONDRIAL"/>
    <property type="match status" value="1"/>
</dbReference>
<dbReference type="InterPro" id="IPR004115">
    <property type="entry name" value="GAD-like_sf"/>
</dbReference>
<evidence type="ECO:0000313" key="9">
    <source>
        <dbReference type="EMBL" id="TBO34222.1"/>
    </source>
</evidence>
<comment type="subunit">
    <text evidence="7">Homodimer.</text>
</comment>
<keyword evidence="3 7" id="KW-0547">Nucleotide-binding</keyword>